<evidence type="ECO:0000313" key="1">
    <source>
        <dbReference type="Proteomes" id="UP001652625"/>
    </source>
</evidence>
<proteinExistence type="predicted"/>
<dbReference type="Proteomes" id="UP001652625">
    <property type="component" value="Chromosome 05"/>
</dbReference>
<protein>
    <submittedName>
        <fullName evidence="2">Uncharacterized protein LOC136080422</fullName>
    </submittedName>
</protein>
<keyword evidence="1" id="KW-1185">Reference proteome</keyword>
<name>A0ABM4BV98_HYDVU</name>
<reference evidence="2" key="1">
    <citation type="submission" date="2025-08" db="UniProtKB">
        <authorList>
            <consortium name="RefSeq"/>
        </authorList>
    </citation>
    <scope>IDENTIFICATION</scope>
</reference>
<organism evidence="1 2">
    <name type="scientific">Hydra vulgaris</name>
    <name type="common">Hydra</name>
    <name type="synonym">Hydra attenuata</name>
    <dbReference type="NCBI Taxonomy" id="6087"/>
    <lineage>
        <taxon>Eukaryota</taxon>
        <taxon>Metazoa</taxon>
        <taxon>Cnidaria</taxon>
        <taxon>Hydrozoa</taxon>
        <taxon>Hydroidolina</taxon>
        <taxon>Anthoathecata</taxon>
        <taxon>Aplanulata</taxon>
        <taxon>Hydridae</taxon>
        <taxon>Hydra</taxon>
    </lineage>
</organism>
<sequence>MKELFRKRSRRRYERRYKRIRGKLLLGLAALGARLLPTLLPTIRKAVSGGKQLTSTGAYKEWSKPVDTVDNAAYHHNLTYKDFTDIAKRDEADKIIVEELGAIKNSTILEKIERSNIKLIISTKANFGLGIQKNFKRSLYSTENEEYSCVVERWNRAMKEKIFKYFSANSTRKYINVLDEMVNKYNLTKDSLQ</sequence>
<dbReference type="GeneID" id="136080422"/>
<gene>
    <name evidence="2" type="primary">LOC136080422</name>
</gene>
<dbReference type="RefSeq" id="XP_065653115.1">
    <property type="nucleotide sequence ID" value="XM_065797043.1"/>
</dbReference>
<accession>A0ABM4BV98</accession>
<evidence type="ECO:0000313" key="2">
    <source>
        <dbReference type="RefSeq" id="XP_065653115.1"/>
    </source>
</evidence>